<evidence type="ECO:0000313" key="2">
    <source>
        <dbReference type="Proteomes" id="UP001139981"/>
    </source>
</evidence>
<dbReference type="EMBL" id="JANBVB010003403">
    <property type="protein sequence ID" value="KAJ2879048.1"/>
    <property type="molecule type" value="Genomic_DNA"/>
</dbReference>
<gene>
    <name evidence="1" type="primary">AMD1_2</name>
    <name evidence="1" type="ORF">IWW38_006191</name>
</gene>
<keyword evidence="2" id="KW-1185">Reference proteome</keyword>
<sequence>MTADSLRRSEKSSASLSNKNSDDYLEDDDYVDSGCNNDNNTPFLSRRSLSKASFEAGHAFVNAMIVQSSDTDESATTTTAETQQPAAAAAAAAEAASDIGTPRSILMSRRLGQAHADAVLPQLSPRMPTVASGIDLHSMPPLVLDDISNPAAVPLRHASTLTIDSDALPFDDEDVVSRRLELEIRKMMIQAHSVDGGDEGMSEGPHELRRIGEALTRCMAMRSKYMNISLQRESDNPRNHKQWQIYPAPPPPAWRNFDQPVKEAAQDFDLAQCAIPGNDEGCSFAMTEEGVYAVSDSNGTVFTSAP</sequence>
<feature type="non-terminal residue" evidence="1">
    <location>
        <position position="306"/>
    </location>
</feature>
<proteinExistence type="predicted"/>
<comment type="caution">
    <text evidence="1">The sequence shown here is derived from an EMBL/GenBank/DDBJ whole genome shotgun (WGS) entry which is preliminary data.</text>
</comment>
<protein>
    <submittedName>
        <fullName evidence="1">AMP deaminase</fullName>
        <ecNumber evidence="1">3.5.4.6</ecNumber>
    </submittedName>
</protein>
<evidence type="ECO:0000313" key="1">
    <source>
        <dbReference type="EMBL" id="KAJ2879048.1"/>
    </source>
</evidence>
<keyword evidence="1" id="KW-0378">Hydrolase</keyword>
<name>A0ACC1LTG6_9FUNG</name>
<organism evidence="1 2">
    <name type="scientific">Coemansia aciculifera</name>
    <dbReference type="NCBI Taxonomy" id="417176"/>
    <lineage>
        <taxon>Eukaryota</taxon>
        <taxon>Fungi</taxon>
        <taxon>Fungi incertae sedis</taxon>
        <taxon>Zoopagomycota</taxon>
        <taxon>Kickxellomycotina</taxon>
        <taxon>Kickxellomycetes</taxon>
        <taxon>Kickxellales</taxon>
        <taxon>Kickxellaceae</taxon>
        <taxon>Coemansia</taxon>
    </lineage>
</organism>
<dbReference type="EC" id="3.5.4.6" evidence="1"/>
<dbReference type="Proteomes" id="UP001139981">
    <property type="component" value="Unassembled WGS sequence"/>
</dbReference>
<accession>A0ACC1LTG6</accession>
<reference evidence="1" key="1">
    <citation type="submission" date="2022-07" db="EMBL/GenBank/DDBJ databases">
        <title>Phylogenomic reconstructions and comparative analyses of Kickxellomycotina fungi.</title>
        <authorList>
            <person name="Reynolds N.K."/>
            <person name="Stajich J.E."/>
            <person name="Barry K."/>
            <person name="Grigoriev I.V."/>
            <person name="Crous P."/>
            <person name="Smith M.E."/>
        </authorList>
    </citation>
    <scope>NUCLEOTIDE SEQUENCE</scope>
    <source>
        <strain evidence="1">CBS 190363</strain>
    </source>
</reference>